<dbReference type="InterPro" id="IPR036188">
    <property type="entry name" value="FAD/NAD-bd_sf"/>
</dbReference>
<accession>A0A2T7TAK6</accession>
<dbReference type="Pfam" id="PF01266">
    <property type="entry name" value="DAO"/>
    <property type="match status" value="1"/>
</dbReference>
<dbReference type="PANTHER" id="PTHR13847">
    <property type="entry name" value="SARCOSINE DEHYDROGENASE-RELATED"/>
    <property type="match status" value="1"/>
</dbReference>
<evidence type="ECO:0000259" key="2">
    <source>
        <dbReference type="Pfam" id="PF01266"/>
    </source>
</evidence>
<feature type="domain" description="FAD dependent oxidoreductase" evidence="2">
    <location>
        <begin position="40"/>
        <end position="405"/>
    </location>
</feature>
<feature type="region of interest" description="Disordered" evidence="1">
    <location>
        <begin position="1"/>
        <end position="36"/>
    </location>
</feature>
<sequence>MTAPIREEPCWAPDASPGDAPGRATTGAPSARVTGGPTADVAVVGAGLAGLSTAYHLIERDPSLDVVVVDARHPAAGASGRGTGLLGPQVGPAIDRAARRYGPSTARRMYLASVSAVERVVALTEELGAPCGLRAGEQIVATRTASGLASLARQARTYQALGLDVPVLSAAAIRERLDVPYHAGLLYRSAATLDPAALSGALAAACAAKGVRFHDDSPLRGMRPGSGDTPTELLFPSGTLRARKAVLAVNAAAGPLGLPVGTILPLQVHAIATAPLGPEARTALGGATGTSLVDSMSLAPYFRLTHDDRLVVGGGRAVHLPGLRADRAAALRTATWTWLEERLRRLHPVLADVPVTHRWSGQIGMTTDDLPVVGRVGGHPDVWYIGGCCGHGLAMSVAHGSHVAESLVEDPSAGRGPADYPWHRDRAPRVPLTARPVRGLLRAYLSGMDREARRTP</sequence>
<dbReference type="RefSeq" id="WP_030349584.1">
    <property type="nucleotide sequence ID" value="NZ_AZSP01000122.1"/>
</dbReference>
<proteinExistence type="predicted"/>
<dbReference type="Gene3D" id="3.50.50.60">
    <property type="entry name" value="FAD/NAD(P)-binding domain"/>
    <property type="match status" value="1"/>
</dbReference>
<dbReference type="InterPro" id="IPR006076">
    <property type="entry name" value="FAD-dep_OxRdtase"/>
</dbReference>
<dbReference type="STRING" id="1440053.GCA_000718095_00367"/>
<dbReference type="OrthoDB" id="9805852at2"/>
<gene>
    <name evidence="3" type="ORF">Y717_06195</name>
</gene>
<comment type="caution">
    <text evidence="3">The sequence shown here is derived from an EMBL/GenBank/DDBJ whole genome shotgun (WGS) entry which is preliminary data.</text>
</comment>
<evidence type="ECO:0000313" key="4">
    <source>
        <dbReference type="Proteomes" id="UP000245992"/>
    </source>
</evidence>
<dbReference type="PANTHER" id="PTHR13847:SF281">
    <property type="entry name" value="FAD DEPENDENT OXIDOREDUCTASE DOMAIN-CONTAINING PROTEIN"/>
    <property type="match status" value="1"/>
</dbReference>
<reference evidence="3 4" key="1">
    <citation type="submission" date="2013-12" db="EMBL/GenBank/DDBJ databases">
        <title>Annotated genome of Streptomyces scopuliridis.</title>
        <authorList>
            <person name="Olson J.B."/>
        </authorList>
    </citation>
    <scope>NUCLEOTIDE SEQUENCE [LARGE SCALE GENOMIC DNA]</scope>
    <source>
        <strain evidence="3 4">RB72</strain>
    </source>
</reference>
<dbReference type="Proteomes" id="UP000245992">
    <property type="component" value="Unassembled WGS sequence"/>
</dbReference>
<name>A0A2T7TAK6_9ACTN</name>
<dbReference type="Gene3D" id="3.30.9.10">
    <property type="entry name" value="D-Amino Acid Oxidase, subunit A, domain 2"/>
    <property type="match status" value="1"/>
</dbReference>
<dbReference type="SUPFAM" id="SSF51905">
    <property type="entry name" value="FAD/NAD(P)-binding domain"/>
    <property type="match status" value="1"/>
</dbReference>
<dbReference type="EMBL" id="AZSP01000122">
    <property type="protein sequence ID" value="PVE12200.1"/>
    <property type="molecule type" value="Genomic_DNA"/>
</dbReference>
<organism evidence="3 4">
    <name type="scientific">Streptomyces scopuliridis RB72</name>
    <dbReference type="NCBI Taxonomy" id="1440053"/>
    <lineage>
        <taxon>Bacteria</taxon>
        <taxon>Bacillati</taxon>
        <taxon>Actinomycetota</taxon>
        <taxon>Actinomycetes</taxon>
        <taxon>Kitasatosporales</taxon>
        <taxon>Streptomycetaceae</taxon>
        <taxon>Streptomyces</taxon>
    </lineage>
</organism>
<evidence type="ECO:0000256" key="1">
    <source>
        <dbReference type="SAM" id="MobiDB-lite"/>
    </source>
</evidence>
<dbReference type="GO" id="GO:0005737">
    <property type="term" value="C:cytoplasm"/>
    <property type="evidence" value="ECO:0007669"/>
    <property type="project" value="TreeGrafter"/>
</dbReference>
<protein>
    <submittedName>
        <fullName evidence="3">Oxidoreductase</fullName>
    </submittedName>
</protein>
<evidence type="ECO:0000313" key="3">
    <source>
        <dbReference type="EMBL" id="PVE12200.1"/>
    </source>
</evidence>
<dbReference type="AlphaFoldDB" id="A0A2T7TAK6"/>
<keyword evidence="4" id="KW-1185">Reference proteome</keyword>